<evidence type="ECO:0000313" key="9">
    <source>
        <dbReference type="Proteomes" id="UP001500822"/>
    </source>
</evidence>
<feature type="transmembrane region" description="Helical" evidence="6">
    <location>
        <begin position="15"/>
        <end position="39"/>
    </location>
</feature>
<feature type="domain" description="ABC-2 type transporter transmembrane" evidence="7">
    <location>
        <begin position="21"/>
        <end position="155"/>
    </location>
</feature>
<evidence type="ECO:0000256" key="5">
    <source>
        <dbReference type="SAM" id="MobiDB-lite"/>
    </source>
</evidence>
<reference evidence="9" key="1">
    <citation type="journal article" date="2019" name="Int. J. Syst. Evol. Microbiol.">
        <title>The Global Catalogue of Microorganisms (GCM) 10K type strain sequencing project: providing services to taxonomists for standard genome sequencing and annotation.</title>
        <authorList>
            <consortium name="The Broad Institute Genomics Platform"/>
            <consortium name="The Broad Institute Genome Sequencing Center for Infectious Disease"/>
            <person name="Wu L."/>
            <person name="Ma J."/>
        </authorList>
    </citation>
    <scope>NUCLEOTIDE SEQUENCE [LARGE SCALE GENOMIC DNA]</scope>
    <source>
        <strain evidence="9">JCM 18077</strain>
    </source>
</reference>
<dbReference type="EMBL" id="BAABIE010000020">
    <property type="protein sequence ID" value="GAA4757882.1"/>
    <property type="molecule type" value="Genomic_DNA"/>
</dbReference>
<evidence type="ECO:0000256" key="4">
    <source>
        <dbReference type="ARBA" id="ARBA00023136"/>
    </source>
</evidence>
<keyword evidence="3 6" id="KW-1133">Transmembrane helix</keyword>
<feature type="transmembrane region" description="Helical" evidence="6">
    <location>
        <begin position="564"/>
        <end position="586"/>
    </location>
</feature>
<evidence type="ECO:0000313" key="8">
    <source>
        <dbReference type="EMBL" id="GAA4757882.1"/>
    </source>
</evidence>
<dbReference type="PANTHER" id="PTHR43077:SF5">
    <property type="entry name" value="PHAGE INFECTION PROTEIN"/>
    <property type="match status" value="1"/>
</dbReference>
<dbReference type="Proteomes" id="UP001500822">
    <property type="component" value="Unassembled WGS sequence"/>
</dbReference>
<evidence type="ECO:0000259" key="7">
    <source>
        <dbReference type="Pfam" id="PF12698"/>
    </source>
</evidence>
<evidence type="ECO:0000256" key="2">
    <source>
        <dbReference type="ARBA" id="ARBA00022692"/>
    </source>
</evidence>
<feature type="transmembrane region" description="Helical" evidence="6">
    <location>
        <begin position="481"/>
        <end position="510"/>
    </location>
</feature>
<keyword evidence="2 6" id="KW-0812">Transmembrane</keyword>
<dbReference type="InterPro" id="IPR017500">
    <property type="entry name" value="Phage_infect_YhgE_N"/>
</dbReference>
<name>A0ABP8ZIR8_9ACTN</name>
<sequence>MTTEQPKPKMQRSRLLRLIVAVVVTIPLVISAIYMWALWDPTKKVDEMPIAIVNSDVGYGEGADRVDAGQGVAENLVKSGALGFELVDEQKAYEGLRAGDYYFVIQIPKDFSESLANIATVTEAPALISVTFNDYNTLKASSIGGSAMEKIQQSVLKGVAATTVGTLVDGVQSLGDGLRTAADGSTQLADGTTTLREGIENELAPGVGQATEGAGKLAAGAGTLSQGLYTLQAGTDTLGDGATQIADGIERLTGQIPLAQVEQLLQQAKAALPNASQLDTVTELIEGLKALQAGSRQVANELTDPNAQYRGGLNKLVDGGAQLSSGANELSAGMVKLDAGVAKLADGARQLDEGAGKLSTGLNDGAEQAPDFGDQDRRTSLASLISTPVGKEYKHVAQAQFNGPGAMVVILIIITMLIPIVVFMSFRGHRFVTDDEAPRSVRDIARRGLAVAGISLVAVWVLAALVWFFMLSPSPDPVSLWQVYLITAAATVMNVALISVLFTLFGYVVGAVTSLAWMMLQLFSYGGIWMYQTVPAPFQWLYWISPMTLVQKGYTASFNGVSGFWPAFVSIIVIGVVAAGITLAIVQWQNKRYQSLNAPGSSGDADTEILTPTP</sequence>
<accession>A0ABP8ZIR8</accession>
<dbReference type="PANTHER" id="PTHR43077">
    <property type="entry name" value="TRANSPORT PERMEASE YVFS-RELATED"/>
    <property type="match status" value="1"/>
</dbReference>
<dbReference type="Pfam" id="PF12698">
    <property type="entry name" value="ABC2_membrane_3"/>
    <property type="match status" value="1"/>
</dbReference>
<dbReference type="InterPro" id="IPR051328">
    <property type="entry name" value="T7SS_ABC-Transporter"/>
</dbReference>
<comment type="caution">
    <text evidence="8">The sequence shown here is derived from an EMBL/GenBank/DDBJ whole genome shotgun (WGS) entry which is preliminary data.</text>
</comment>
<evidence type="ECO:0000256" key="1">
    <source>
        <dbReference type="ARBA" id="ARBA00004141"/>
    </source>
</evidence>
<keyword evidence="9" id="KW-1185">Reference proteome</keyword>
<feature type="transmembrane region" description="Helical" evidence="6">
    <location>
        <begin position="405"/>
        <end position="426"/>
    </location>
</feature>
<dbReference type="Gene3D" id="3.40.1710.10">
    <property type="entry name" value="abc type-2 transporter like domain"/>
    <property type="match status" value="1"/>
</dbReference>
<dbReference type="NCBIfam" id="TIGR03061">
    <property type="entry name" value="pip_yhgE_Nterm"/>
    <property type="match status" value="1"/>
</dbReference>
<organism evidence="8 9">
    <name type="scientific">Gordonia alkaliphila</name>
    <dbReference type="NCBI Taxonomy" id="1053547"/>
    <lineage>
        <taxon>Bacteria</taxon>
        <taxon>Bacillati</taxon>
        <taxon>Actinomycetota</taxon>
        <taxon>Actinomycetes</taxon>
        <taxon>Mycobacteriales</taxon>
        <taxon>Gordoniaceae</taxon>
        <taxon>Gordonia</taxon>
    </lineage>
</organism>
<feature type="transmembrane region" description="Helical" evidence="6">
    <location>
        <begin position="447"/>
        <end position="469"/>
    </location>
</feature>
<feature type="region of interest" description="Disordered" evidence="5">
    <location>
        <begin position="355"/>
        <end position="374"/>
    </location>
</feature>
<evidence type="ECO:0000256" key="3">
    <source>
        <dbReference type="ARBA" id="ARBA00022989"/>
    </source>
</evidence>
<comment type="subcellular location">
    <subcellularLocation>
        <location evidence="1">Membrane</location>
        <topology evidence="1">Multi-pass membrane protein</topology>
    </subcellularLocation>
</comment>
<dbReference type="InterPro" id="IPR023908">
    <property type="entry name" value="xxxLxxG_rpt"/>
</dbReference>
<dbReference type="InterPro" id="IPR013525">
    <property type="entry name" value="ABC2_TM"/>
</dbReference>
<proteinExistence type="predicted"/>
<gene>
    <name evidence="8" type="ORF">GCM10023217_32700</name>
</gene>
<dbReference type="NCBIfam" id="TIGR03057">
    <property type="entry name" value="xxxLxxG_by_4"/>
    <property type="match status" value="6"/>
</dbReference>
<evidence type="ECO:0000256" key="6">
    <source>
        <dbReference type="SAM" id="Phobius"/>
    </source>
</evidence>
<keyword evidence="4 6" id="KW-0472">Membrane</keyword>
<protein>
    <submittedName>
        <fullName evidence="8">YhgE/Pip domain-containing protein</fullName>
    </submittedName>
</protein>